<dbReference type="PIRSF" id="PIRSF028744">
    <property type="entry name" value="Addict_mod_HI1419"/>
    <property type="match status" value="1"/>
</dbReference>
<gene>
    <name evidence="1" type="ORF">SAMN02745119_03190</name>
</gene>
<dbReference type="NCBIfam" id="TIGR02683">
    <property type="entry name" value="upstrm_HI1419"/>
    <property type="match status" value="1"/>
</dbReference>
<dbReference type="OrthoDB" id="9800258at2"/>
<name>A0A1T4S1T6_9BACT</name>
<dbReference type="PANTHER" id="PTHR41791">
    <property type="entry name" value="SSL7039 PROTEIN"/>
    <property type="match status" value="1"/>
</dbReference>
<evidence type="ECO:0000313" key="2">
    <source>
        <dbReference type="Proteomes" id="UP000190102"/>
    </source>
</evidence>
<keyword evidence="2" id="KW-1185">Reference proteome</keyword>
<sequence length="122" mass="14045">MWPISQNIGVQTFSNDIEYYQTSEGKAPFKEWLETLRDVTGRAKIRVRLDRARLGNLGDHKQLAAGLWEMRIDCGPGYRVYFTREGGGRLVLLLIGGDKNTQKRDIARAAGYLEEYQRRQQP</sequence>
<protein>
    <submittedName>
        <fullName evidence="1">Putative addiction module killer protein</fullName>
    </submittedName>
</protein>
<proteinExistence type="predicted"/>
<reference evidence="2" key="1">
    <citation type="submission" date="2017-02" db="EMBL/GenBank/DDBJ databases">
        <authorList>
            <person name="Varghese N."/>
            <person name="Submissions S."/>
        </authorList>
    </citation>
    <scope>NUCLEOTIDE SEQUENCE [LARGE SCALE GENOMIC DNA]</scope>
    <source>
        <strain evidence="2">ATCC BAA-34</strain>
    </source>
</reference>
<evidence type="ECO:0000313" key="1">
    <source>
        <dbReference type="EMBL" id="SKA22046.1"/>
    </source>
</evidence>
<dbReference type="EMBL" id="FUWR01000028">
    <property type="protein sequence ID" value="SKA22046.1"/>
    <property type="molecule type" value="Genomic_DNA"/>
</dbReference>
<dbReference type="PANTHER" id="PTHR41791:SF1">
    <property type="entry name" value="SSL7039 PROTEIN"/>
    <property type="match status" value="1"/>
</dbReference>
<accession>A0A1T4S1T6</accession>
<dbReference type="STRING" id="115783.SAMN02745119_03190"/>
<dbReference type="Proteomes" id="UP000190102">
    <property type="component" value="Unassembled WGS sequence"/>
</dbReference>
<dbReference type="AlphaFoldDB" id="A0A1T4S1T6"/>
<organism evidence="1 2">
    <name type="scientific">Trichlorobacter thiogenes</name>
    <dbReference type="NCBI Taxonomy" id="115783"/>
    <lineage>
        <taxon>Bacteria</taxon>
        <taxon>Pseudomonadati</taxon>
        <taxon>Thermodesulfobacteriota</taxon>
        <taxon>Desulfuromonadia</taxon>
        <taxon>Geobacterales</taxon>
        <taxon>Geobacteraceae</taxon>
        <taxon>Trichlorobacter</taxon>
    </lineage>
</organism>
<dbReference type="InterPro" id="IPR014056">
    <property type="entry name" value="TypeIITA-like_toxin_pred"/>
</dbReference>